<dbReference type="Pfam" id="PF17721">
    <property type="entry name" value="POU2AF2"/>
    <property type="match status" value="1"/>
</dbReference>
<feature type="non-terminal residue" evidence="1">
    <location>
        <position position="1"/>
    </location>
</feature>
<protein>
    <submittedName>
        <fullName evidence="1">Uncharacterized protein</fullName>
    </submittedName>
</protein>
<accession>A0ABD0PN98</accession>
<dbReference type="EMBL" id="JAMKFB020000015">
    <property type="protein sequence ID" value="KAL0174211.1"/>
    <property type="molecule type" value="Genomic_DNA"/>
</dbReference>
<gene>
    <name evidence="1" type="ORF">M9458_030179</name>
</gene>
<name>A0ABD0PN98_CIRMR</name>
<organism evidence="1 2">
    <name type="scientific">Cirrhinus mrigala</name>
    <name type="common">Mrigala</name>
    <dbReference type="NCBI Taxonomy" id="683832"/>
    <lineage>
        <taxon>Eukaryota</taxon>
        <taxon>Metazoa</taxon>
        <taxon>Chordata</taxon>
        <taxon>Craniata</taxon>
        <taxon>Vertebrata</taxon>
        <taxon>Euteleostomi</taxon>
        <taxon>Actinopterygii</taxon>
        <taxon>Neopterygii</taxon>
        <taxon>Teleostei</taxon>
        <taxon>Ostariophysi</taxon>
        <taxon>Cypriniformes</taxon>
        <taxon>Cyprinidae</taxon>
        <taxon>Labeoninae</taxon>
        <taxon>Labeonini</taxon>
        <taxon>Cirrhinus</taxon>
    </lineage>
</organism>
<proteinExistence type="predicted"/>
<dbReference type="PANTHER" id="PTHR28376">
    <property type="entry name" value="RGD1562914"/>
    <property type="match status" value="1"/>
</dbReference>
<dbReference type="AlphaFoldDB" id="A0ABD0PN98"/>
<evidence type="ECO:0000313" key="2">
    <source>
        <dbReference type="Proteomes" id="UP001529510"/>
    </source>
</evidence>
<sequence length="94" mass="10192">YYGMRRPFISDSEFCSSTKPFSTDVYPSSLTGKSLSCDTGCVPGYSSLIDSYYPESFGDYRSTPFSSGGSTIFSPSALSSLLPSYSSDPSHYLL</sequence>
<keyword evidence="2" id="KW-1185">Reference proteome</keyword>
<dbReference type="Proteomes" id="UP001529510">
    <property type="component" value="Unassembled WGS sequence"/>
</dbReference>
<dbReference type="InterPro" id="IPR037655">
    <property type="entry name" value="POU2AF2"/>
</dbReference>
<evidence type="ECO:0000313" key="1">
    <source>
        <dbReference type="EMBL" id="KAL0174211.1"/>
    </source>
</evidence>
<reference evidence="1 2" key="1">
    <citation type="submission" date="2024-05" db="EMBL/GenBank/DDBJ databases">
        <title>Genome sequencing and assembly of Indian major carp, Cirrhinus mrigala (Hamilton, 1822).</title>
        <authorList>
            <person name="Mohindra V."/>
            <person name="Chowdhury L.M."/>
            <person name="Lal K."/>
            <person name="Jena J.K."/>
        </authorList>
    </citation>
    <scope>NUCLEOTIDE SEQUENCE [LARGE SCALE GENOMIC DNA]</scope>
    <source>
        <strain evidence="1">CM1030</strain>
        <tissue evidence="1">Blood</tissue>
    </source>
</reference>
<dbReference type="PANTHER" id="PTHR28376:SF1">
    <property type="entry name" value="POU DOMAIN CLASS 2-ASSOCIATING FACTOR 2"/>
    <property type="match status" value="1"/>
</dbReference>
<comment type="caution">
    <text evidence="1">The sequence shown here is derived from an EMBL/GenBank/DDBJ whole genome shotgun (WGS) entry which is preliminary data.</text>
</comment>
<feature type="non-terminal residue" evidence="1">
    <location>
        <position position="94"/>
    </location>
</feature>